<dbReference type="EMBL" id="CP048209">
    <property type="protein sequence ID" value="QHT59153.1"/>
    <property type="molecule type" value="Genomic_DNA"/>
</dbReference>
<dbReference type="Gene3D" id="2.60.120.620">
    <property type="entry name" value="q2cbj1_9rhob like domain"/>
    <property type="match status" value="1"/>
</dbReference>
<gene>
    <name evidence="1" type="ORF">GXP70_03690</name>
</gene>
<dbReference type="SUPFAM" id="SSF51197">
    <property type="entry name" value="Clavaminate synthase-like"/>
    <property type="match status" value="1"/>
</dbReference>
<evidence type="ECO:0000313" key="2">
    <source>
        <dbReference type="Proteomes" id="UP000476064"/>
    </source>
</evidence>
<dbReference type="PANTHER" id="PTHR20883:SF48">
    <property type="entry name" value="ECTOINE DIOXYGENASE"/>
    <property type="match status" value="1"/>
</dbReference>
<protein>
    <submittedName>
        <fullName evidence="1">Phytanoyl-CoA dioxygenase family protein</fullName>
    </submittedName>
</protein>
<keyword evidence="1" id="KW-0560">Oxidoreductase</keyword>
<dbReference type="Pfam" id="PF05721">
    <property type="entry name" value="PhyH"/>
    <property type="match status" value="1"/>
</dbReference>
<dbReference type="KEGG" id="plyc:GXP70_03690"/>
<accession>A0A6C0FUS9</accession>
<reference evidence="1 2" key="1">
    <citation type="submission" date="2020-01" db="EMBL/GenBank/DDBJ databases">
        <title>Paenibacillus sp. nov., isolated from tomato rhizosphere.</title>
        <authorList>
            <person name="Weon H.-Y."/>
            <person name="Lee S.A."/>
        </authorList>
    </citation>
    <scope>NUCLEOTIDE SEQUENCE [LARGE SCALE GENOMIC DNA]</scope>
    <source>
        <strain evidence="1 2">12200R-189</strain>
    </source>
</reference>
<name>A0A6C0FUS9_9BACL</name>
<dbReference type="GO" id="GO:0016706">
    <property type="term" value="F:2-oxoglutarate-dependent dioxygenase activity"/>
    <property type="evidence" value="ECO:0007669"/>
    <property type="project" value="UniProtKB-ARBA"/>
</dbReference>
<dbReference type="InterPro" id="IPR008775">
    <property type="entry name" value="Phytyl_CoA_dOase-like"/>
</dbReference>
<keyword evidence="1" id="KW-0223">Dioxygenase</keyword>
<dbReference type="RefSeq" id="WP_162355221.1">
    <property type="nucleotide sequence ID" value="NZ_CP048209.1"/>
</dbReference>
<keyword evidence="2" id="KW-1185">Reference proteome</keyword>
<dbReference type="GO" id="GO:0005506">
    <property type="term" value="F:iron ion binding"/>
    <property type="evidence" value="ECO:0007669"/>
    <property type="project" value="UniProtKB-ARBA"/>
</dbReference>
<dbReference type="Proteomes" id="UP000476064">
    <property type="component" value="Chromosome"/>
</dbReference>
<organism evidence="1 2">
    <name type="scientific">Paenibacillus lycopersici</name>
    <dbReference type="NCBI Taxonomy" id="2704462"/>
    <lineage>
        <taxon>Bacteria</taxon>
        <taxon>Bacillati</taxon>
        <taxon>Bacillota</taxon>
        <taxon>Bacilli</taxon>
        <taxon>Bacillales</taxon>
        <taxon>Paenibacillaceae</taxon>
        <taxon>Paenibacillus</taxon>
    </lineage>
</organism>
<evidence type="ECO:0000313" key="1">
    <source>
        <dbReference type="EMBL" id="QHT59153.1"/>
    </source>
</evidence>
<dbReference type="AlphaFoldDB" id="A0A6C0FUS9"/>
<dbReference type="PANTHER" id="PTHR20883">
    <property type="entry name" value="PHYTANOYL-COA DIOXYGENASE DOMAIN CONTAINING 1"/>
    <property type="match status" value="1"/>
</dbReference>
<proteinExistence type="predicted"/>
<sequence length="266" mass="30641">MSELTMTAVERRHLLSAEQMARFVTEGFLLLDAFVPQQLNERVYEDQVQGGHGHTFWNRSEAVREVFELPEVQGIIQSLVGSRPVYDHSFLHIVPDHYPVAQDWHGDSIIDVRPHAFDIQLFYFSHDAPPEMGPTLILPGSHLRKINTFSLARYKNIVGQRQLAGKAGTLAILHHGIWHCAQPNATDRTRYVFKLRLRPGQEQRGLFNLDGYDSPEVRRIIEQGYQRWQGNEDRLDHMQRAKLWRYVTGDDSVDVSFEGALTRMGI</sequence>